<keyword evidence="2" id="KW-1185">Reference proteome</keyword>
<dbReference type="AlphaFoldDB" id="I0K844"/>
<evidence type="ECO:0000313" key="2">
    <source>
        <dbReference type="Proteomes" id="UP000011058"/>
    </source>
</evidence>
<protein>
    <submittedName>
        <fullName evidence="1">Uncharacterized protein</fullName>
    </submittedName>
</protein>
<dbReference type="EMBL" id="HE796683">
    <property type="protein sequence ID" value="CCH00297.1"/>
    <property type="molecule type" value="Genomic_DNA"/>
</dbReference>
<dbReference type="STRING" id="1166018.FAES_2288"/>
<accession>I0K844</accession>
<dbReference type="HOGENOM" id="CLU_2824768_0_0_10"/>
<dbReference type="RefSeq" id="WP_015331396.1">
    <property type="nucleotide sequence ID" value="NC_020054.1"/>
</dbReference>
<reference evidence="1 2" key="1">
    <citation type="journal article" date="2012" name="J. Bacteriol.">
        <title>Genome Sequence of Fibrella aestuarina BUZ 2T, a Filamentous Marine Bacterium.</title>
        <authorList>
            <person name="Filippini M."/>
            <person name="Qi W."/>
            <person name="Blom J."/>
            <person name="Goesmann A."/>
            <person name="Smits T.H."/>
            <person name="Bagheri H.C."/>
        </authorList>
    </citation>
    <scope>NUCLEOTIDE SEQUENCE [LARGE SCALE GENOMIC DNA]</scope>
    <source>
        <strain evidence="2">BUZ 2T</strain>
    </source>
</reference>
<organism evidence="1 2">
    <name type="scientific">Fibrella aestuarina BUZ 2</name>
    <dbReference type="NCBI Taxonomy" id="1166018"/>
    <lineage>
        <taxon>Bacteria</taxon>
        <taxon>Pseudomonadati</taxon>
        <taxon>Bacteroidota</taxon>
        <taxon>Cytophagia</taxon>
        <taxon>Cytophagales</taxon>
        <taxon>Spirosomataceae</taxon>
        <taxon>Fibrella</taxon>
    </lineage>
</organism>
<sequence>MAKRSKLPINVYQVKDEFAGKIKLETGEGETLLDHNTPQLALATLYEGSDLAKGYIELVASPEAAQ</sequence>
<dbReference type="Proteomes" id="UP000011058">
    <property type="component" value="Chromosome"/>
</dbReference>
<evidence type="ECO:0000313" key="1">
    <source>
        <dbReference type="EMBL" id="CCH00297.1"/>
    </source>
</evidence>
<dbReference type="KEGG" id="fae:FAES_2288"/>
<name>I0K844_9BACT</name>
<gene>
    <name evidence="1" type="ORF">FAES_2288</name>
</gene>
<proteinExistence type="predicted"/>